<keyword evidence="2" id="KW-1185">Reference proteome</keyword>
<name>A0ACD5VZB1_AVESA</name>
<dbReference type="EnsemblPlants" id="AVESA.00010b.r2.3DG0523130.1">
    <property type="protein sequence ID" value="AVESA.00010b.r2.3DG0523130.1.CDS"/>
    <property type="gene ID" value="AVESA.00010b.r2.3DG0523130"/>
</dbReference>
<sequence>MPPQVPSPLRRLLPLSQTLAPVPLLYLSRRLFSSSVSAPRSPFIRAAGLRPLAYRGQSSRDHLRRGSSTARKEPEGMASGGGGGKDAGVAFNKTRAEGKDGRKDRSMELKNRRANPISTTSYVQILGTGMDTQDTAPSILLFFDKQRFIFNAGEGLQRFCTEHKIKLSKIDHIFFTRVCSETAGGLPGLVLTLAGMGDEGMSVHPSDVLGPSIPGPIVLLVDCPTEYHMRELFLLQSLSCFYEDSSCQTENAKKVNCIIHLGPSSVTNTVDYQNWMKSFGTTQHIMAGHENKNMEIPILKGSARISSRLNFLCPQLFPSSGFWPVEPANDIALEKIKSTPFQTCESVTAANLLKFQLRPYAQLGLDRASIPSLCSYGDIVDELISEIPEIKEVPEQISKFWPSVDQKSAPPSAGKDVLMVEEPWINKDSCLPDVLDEQMNSAKFQDDSSLRESGGRKRRKCNSETPCCVENATREDMEITFLGTGSSQPSKYRNVSSIYINMFAQGGMLLDCGEGTLGQLKRRFGVSGADEIVKNLRCIWISHIHADHHTGVARVLALRSKLLNGVPHKPLLVIGPGQLLRFLNAYSTLEDLDMQFLDCRRTLKASVEDLLSDNVTESATTQIENTMFVPGSRMENYNKKPASHRDTTALANLKEILDKSGLEILYSVPVVHCPQAFGVVLRAKEKVSSAGKAIPGWKLVYSGDTRPCPALVDASRDATVLIHEATFEDSMQDEAIARNHSTTKEAIEVGTGAYRIILTHFSQRYPKIPVFDEEDMRKTCIAFDLMSVNLADLPVLPKVLPHLKLLFKDEMVVEESDEVLEAVV</sequence>
<evidence type="ECO:0000313" key="2">
    <source>
        <dbReference type="Proteomes" id="UP001732700"/>
    </source>
</evidence>
<reference evidence="1" key="1">
    <citation type="submission" date="2021-05" db="EMBL/GenBank/DDBJ databases">
        <authorList>
            <person name="Scholz U."/>
            <person name="Mascher M."/>
            <person name="Fiebig A."/>
        </authorList>
    </citation>
    <scope>NUCLEOTIDE SEQUENCE [LARGE SCALE GENOMIC DNA]</scope>
</reference>
<proteinExistence type="predicted"/>
<reference evidence="1" key="2">
    <citation type="submission" date="2025-09" db="UniProtKB">
        <authorList>
            <consortium name="EnsemblPlants"/>
        </authorList>
    </citation>
    <scope>IDENTIFICATION</scope>
</reference>
<evidence type="ECO:0000313" key="1">
    <source>
        <dbReference type="EnsemblPlants" id="AVESA.00010b.r2.3DG0523130.1.CDS"/>
    </source>
</evidence>
<organism evidence="1 2">
    <name type="scientific">Avena sativa</name>
    <name type="common">Oat</name>
    <dbReference type="NCBI Taxonomy" id="4498"/>
    <lineage>
        <taxon>Eukaryota</taxon>
        <taxon>Viridiplantae</taxon>
        <taxon>Streptophyta</taxon>
        <taxon>Embryophyta</taxon>
        <taxon>Tracheophyta</taxon>
        <taxon>Spermatophyta</taxon>
        <taxon>Magnoliopsida</taxon>
        <taxon>Liliopsida</taxon>
        <taxon>Poales</taxon>
        <taxon>Poaceae</taxon>
        <taxon>BOP clade</taxon>
        <taxon>Pooideae</taxon>
        <taxon>Poodae</taxon>
        <taxon>Poeae</taxon>
        <taxon>Poeae Chloroplast Group 1 (Aveneae type)</taxon>
        <taxon>Aveninae</taxon>
        <taxon>Avena</taxon>
    </lineage>
</organism>
<dbReference type="Proteomes" id="UP001732700">
    <property type="component" value="Chromosome 3D"/>
</dbReference>
<accession>A0ACD5VZB1</accession>
<protein>
    <submittedName>
        <fullName evidence="1">Uncharacterized protein</fullName>
    </submittedName>
</protein>